<evidence type="ECO:0000256" key="4">
    <source>
        <dbReference type="ARBA" id="ARBA00022679"/>
    </source>
</evidence>
<dbReference type="CDD" id="cd09152">
    <property type="entry name" value="PLDc_EcCLS_like_1"/>
    <property type="match status" value="1"/>
</dbReference>
<dbReference type="PROSITE" id="PS50035">
    <property type="entry name" value="PLD"/>
    <property type="match status" value="2"/>
</dbReference>
<reference evidence="15 16" key="1">
    <citation type="submission" date="2024-06" db="EMBL/GenBank/DDBJ databases">
        <title>Sorghum-associated microbial communities from plants grown in Nebraska, USA.</title>
        <authorList>
            <person name="Schachtman D."/>
        </authorList>
    </citation>
    <scope>NUCLEOTIDE SEQUENCE [LARGE SCALE GENOMIC DNA]</scope>
    <source>
        <strain evidence="15 16">2709</strain>
    </source>
</reference>
<evidence type="ECO:0000313" key="15">
    <source>
        <dbReference type="EMBL" id="MET4579936.1"/>
    </source>
</evidence>
<dbReference type="GO" id="GO:0016740">
    <property type="term" value="F:transferase activity"/>
    <property type="evidence" value="ECO:0007669"/>
    <property type="project" value="UniProtKB-KW"/>
</dbReference>
<keyword evidence="2" id="KW-1003">Cell membrane</keyword>
<proteinExistence type="predicted"/>
<evidence type="ECO:0000256" key="2">
    <source>
        <dbReference type="ARBA" id="ARBA00022475"/>
    </source>
</evidence>
<evidence type="ECO:0000256" key="1">
    <source>
        <dbReference type="ARBA" id="ARBA00004651"/>
    </source>
</evidence>
<evidence type="ECO:0000256" key="13">
    <source>
        <dbReference type="SAM" id="Phobius"/>
    </source>
</evidence>
<evidence type="ECO:0000256" key="5">
    <source>
        <dbReference type="ARBA" id="ARBA00022692"/>
    </source>
</evidence>
<dbReference type="EC" id="2.7.8.-" evidence="12"/>
<keyword evidence="11" id="KW-1208">Phospholipid metabolism</keyword>
<evidence type="ECO:0000256" key="8">
    <source>
        <dbReference type="ARBA" id="ARBA00023098"/>
    </source>
</evidence>
<dbReference type="SMART" id="SM00155">
    <property type="entry name" value="PLDc"/>
    <property type="match status" value="2"/>
</dbReference>
<dbReference type="SUPFAM" id="SSF56024">
    <property type="entry name" value="Phospholipase D/nuclease"/>
    <property type="match status" value="2"/>
</dbReference>
<evidence type="ECO:0000256" key="3">
    <source>
        <dbReference type="ARBA" id="ARBA00022516"/>
    </source>
</evidence>
<keyword evidence="7 13" id="KW-1133">Transmembrane helix</keyword>
<protein>
    <recommendedName>
        <fullName evidence="12">Cardiolipin synthase</fullName>
        <ecNumber evidence="12">2.7.8.-</ecNumber>
    </recommendedName>
</protein>
<dbReference type="Proteomes" id="UP001549320">
    <property type="component" value="Unassembled WGS sequence"/>
</dbReference>
<dbReference type="PANTHER" id="PTHR21248">
    <property type="entry name" value="CARDIOLIPIN SYNTHASE"/>
    <property type="match status" value="1"/>
</dbReference>
<dbReference type="NCBIfam" id="TIGR04265">
    <property type="entry name" value="bac_cardiolipin"/>
    <property type="match status" value="1"/>
</dbReference>
<dbReference type="InterPro" id="IPR025202">
    <property type="entry name" value="PLD-like_dom"/>
</dbReference>
<feature type="transmembrane region" description="Helical" evidence="13">
    <location>
        <begin position="33"/>
        <end position="53"/>
    </location>
</feature>
<feature type="domain" description="PLD phosphodiesterase" evidence="14">
    <location>
        <begin position="398"/>
        <end position="425"/>
    </location>
</feature>
<dbReference type="InterPro" id="IPR022924">
    <property type="entry name" value="Cardiolipin_synthase"/>
</dbReference>
<dbReference type="RefSeq" id="WP_354448483.1">
    <property type="nucleotide sequence ID" value="NZ_JBEPSH010000012.1"/>
</dbReference>
<dbReference type="PANTHER" id="PTHR21248:SF22">
    <property type="entry name" value="PHOSPHOLIPASE D"/>
    <property type="match status" value="1"/>
</dbReference>
<comment type="caution">
    <text evidence="15">The sequence shown here is derived from an EMBL/GenBank/DDBJ whole genome shotgun (WGS) entry which is preliminary data.</text>
</comment>
<evidence type="ECO:0000256" key="6">
    <source>
        <dbReference type="ARBA" id="ARBA00022737"/>
    </source>
</evidence>
<evidence type="ECO:0000256" key="9">
    <source>
        <dbReference type="ARBA" id="ARBA00023136"/>
    </source>
</evidence>
<keyword evidence="10" id="KW-0594">Phospholipid biosynthesis</keyword>
<dbReference type="Pfam" id="PF13396">
    <property type="entry name" value="PLDc_N"/>
    <property type="match status" value="1"/>
</dbReference>
<dbReference type="InterPro" id="IPR027379">
    <property type="entry name" value="CLS_N"/>
</dbReference>
<name>A0ABV2QFX3_9BURK</name>
<keyword evidence="6" id="KW-0677">Repeat</keyword>
<evidence type="ECO:0000256" key="12">
    <source>
        <dbReference type="NCBIfam" id="TIGR04265"/>
    </source>
</evidence>
<accession>A0ABV2QFX3</accession>
<evidence type="ECO:0000259" key="14">
    <source>
        <dbReference type="PROSITE" id="PS50035"/>
    </source>
</evidence>
<dbReference type="InterPro" id="IPR001736">
    <property type="entry name" value="PLipase_D/transphosphatidylase"/>
</dbReference>
<feature type="domain" description="PLD phosphodiesterase" evidence="14">
    <location>
        <begin position="222"/>
        <end position="249"/>
    </location>
</feature>
<dbReference type="Gene3D" id="3.30.870.10">
    <property type="entry name" value="Endonuclease Chain A"/>
    <property type="match status" value="2"/>
</dbReference>
<keyword evidence="9 13" id="KW-0472">Membrane</keyword>
<evidence type="ECO:0000256" key="7">
    <source>
        <dbReference type="ARBA" id="ARBA00022989"/>
    </source>
</evidence>
<sequence>MISTVLLVLHGLLVVAAAMRVLLRDDLSPDKRMAWLMVLTLLPYVGVVLYYLLGEINLGRRLTGRHQPVAQFMRKHWPDNTPVRHMLGKPENISTLIRPQWQGVFRYAASVNGFFPLSGCRAELMSGNDETRVRMLADMDLAEHEINVLYYIWLGDEMGTDIAHALIRAAKRGVVCRAMVDGLGSRPLIRTALWRSMQEAGVKLAVALPINNLLKVVLTSRIDLRNHRKITVIDGRVTYVGSQNCADAAFLVKARYAPWVDIMLRVEGPPVGQVQLLFASDWVQATGDDSFNPLTQETLAHPDGFAAQMVGDGPTERSRSTPQLFATLIATAQRELTISTPYFVPDATVMEALCAAAFRGVKVTLIFPKRNDSWIVAAASRSTYHRLLRAGVFIHEFRGGLLHAKTLTADGEVSLVGSTNIDLRSFDLNYENNMLLQDKGTTAAVQARQQHYIDQADTVTLEQVQQWPWWRRIWNNVMATLGPVL</sequence>
<evidence type="ECO:0000313" key="16">
    <source>
        <dbReference type="Proteomes" id="UP001549320"/>
    </source>
</evidence>
<comment type="subcellular location">
    <subcellularLocation>
        <location evidence="1">Cell membrane</location>
        <topology evidence="1">Multi-pass membrane protein</topology>
    </subcellularLocation>
</comment>
<keyword evidence="16" id="KW-1185">Reference proteome</keyword>
<organism evidence="15 16">
    <name type="scientific">Ottowia thiooxydans</name>
    <dbReference type="NCBI Taxonomy" id="219182"/>
    <lineage>
        <taxon>Bacteria</taxon>
        <taxon>Pseudomonadati</taxon>
        <taxon>Pseudomonadota</taxon>
        <taxon>Betaproteobacteria</taxon>
        <taxon>Burkholderiales</taxon>
        <taxon>Comamonadaceae</taxon>
        <taxon>Ottowia</taxon>
    </lineage>
</organism>
<evidence type="ECO:0000256" key="11">
    <source>
        <dbReference type="ARBA" id="ARBA00023264"/>
    </source>
</evidence>
<keyword evidence="3" id="KW-0444">Lipid biosynthesis</keyword>
<dbReference type="Pfam" id="PF13091">
    <property type="entry name" value="PLDc_2"/>
    <property type="match status" value="2"/>
</dbReference>
<evidence type="ECO:0000256" key="10">
    <source>
        <dbReference type="ARBA" id="ARBA00023209"/>
    </source>
</evidence>
<dbReference type="EMBL" id="JBEPSH010000012">
    <property type="protein sequence ID" value="MET4579936.1"/>
    <property type="molecule type" value="Genomic_DNA"/>
</dbReference>
<keyword evidence="8" id="KW-0443">Lipid metabolism</keyword>
<gene>
    <name evidence="15" type="ORF">ABIE13_005073</name>
</gene>
<keyword evidence="4 15" id="KW-0808">Transferase</keyword>
<dbReference type="CDD" id="cd09158">
    <property type="entry name" value="PLDc_EcCLS_like_2"/>
    <property type="match status" value="1"/>
</dbReference>
<keyword evidence="5 13" id="KW-0812">Transmembrane</keyword>